<comment type="caution">
    <text evidence="2">The sequence shown here is derived from an EMBL/GenBank/DDBJ whole genome shotgun (WGS) entry which is preliminary data.</text>
</comment>
<gene>
    <name evidence="2" type="ORF">SADUNF_Sadunf09G0120600</name>
</gene>
<evidence type="ECO:0000256" key="1">
    <source>
        <dbReference type="SAM" id="MobiDB-lite"/>
    </source>
</evidence>
<reference evidence="2 3" key="1">
    <citation type="submission" date="2020-10" db="EMBL/GenBank/DDBJ databases">
        <title>Plant Genome Project.</title>
        <authorList>
            <person name="Zhang R.-G."/>
        </authorList>
    </citation>
    <scope>NUCLEOTIDE SEQUENCE [LARGE SCALE GENOMIC DNA]</scope>
    <source>
        <strain evidence="2">FAFU-HL-1</strain>
        <tissue evidence="2">Leaf</tissue>
    </source>
</reference>
<dbReference type="EMBL" id="JADGMS010000009">
    <property type="protein sequence ID" value="KAF9676265.1"/>
    <property type="molecule type" value="Genomic_DNA"/>
</dbReference>
<dbReference type="OrthoDB" id="822807at2759"/>
<feature type="region of interest" description="Disordered" evidence="1">
    <location>
        <begin position="473"/>
        <end position="495"/>
    </location>
</feature>
<proteinExistence type="predicted"/>
<name>A0A835MSS5_9ROSI</name>
<dbReference type="Proteomes" id="UP000657918">
    <property type="component" value="Unassembled WGS sequence"/>
</dbReference>
<organism evidence="2 3">
    <name type="scientific">Salix dunnii</name>
    <dbReference type="NCBI Taxonomy" id="1413687"/>
    <lineage>
        <taxon>Eukaryota</taxon>
        <taxon>Viridiplantae</taxon>
        <taxon>Streptophyta</taxon>
        <taxon>Embryophyta</taxon>
        <taxon>Tracheophyta</taxon>
        <taxon>Spermatophyta</taxon>
        <taxon>Magnoliopsida</taxon>
        <taxon>eudicotyledons</taxon>
        <taxon>Gunneridae</taxon>
        <taxon>Pentapetalae</taxon>
        <taxon>rosids</taxon>
        <taxon>fabids</taxon>
        <taxon>Malpighiales</taxon>
        <taxon>Salicaceae</taxon>
        <taxon>Saliceae</taxon>
        <taxon>Salix</taxon>
    </lineage>
</organism>
<feature type="region of interest" description="Disordered" evidence="1">
    <location>
        <begin position="1"/>
        <end position="31"/>
    </location>
</feature>
<feature type="compositionally biased region" description="Basic and acidic residues" evidence="1">
    <location>
        <begin position="1"/>
        <end position="11"/>
    </location>
</feature>
<evidence type="ECO:0000313" key="2">
    <source>
        <dbReference type="EMBL" id="KAF9676265.1"/>
    </source>
</evidence>
<protein>
    <submittedName>
        <fullName evidence="2">Uncharacterized protein</fullName>
    </submittedName>
</protein>
<keyword evidence="3" id="KW-1185">Reference proteome</keyword>
<evidence type="ECO:0000313" key="3">
    <source>
        <dbReference type="Proteomes" id="UP000657918"/>
    </source>
</evidence>
<dbReference type="AlphaFoldDB" id="A0A835MSS5"/>
<accession>A0A835MSS5</accession>
<sequence>MTRPQSKDKNKMVSHGPVTSHQGKAPGAADASSCFGKFRVQPREDRPISDFKTVNTVRAEPTLTQSNYPILQVHNPHDQRTNDHWSNACGKIVDQFIDQLVQEPGMDEEESPLQLRQEKESAAYLKRERFLLTPKNLKRWKVSKNSIVSAYQKEILNNLWNHSRAGTMAPFPLRQVEREFSRLNRGRSIVGQIASKARHEEEDWCSYQPFYPWIEADISGYDEIAQMPQTTYHDIIFKTYFRDYDLWFIAYCHLQEGNVKAYLSLFGKEAAADENKIKFIRQKRRDNKIMILGVINPDILNFSLNMGLVKYLKIESENQFCNSPPMFRKFARFLIQQNNGDSAKIWVKIFSACPLQNNKEWRNIADMRERKPEVFPSIHVVSEKVPDKSQRWISKEDTTHGGLNPETVSQYNVRMEGLDRIQRALSDYSSLYIWRDCGRFIFRALQGYNLQNSISDAIIAGELMPVKYSTQMESMRSKKQRTTHEQKNLQARKPS</sequence>